<protein>
    <recommendedName>
        <fullName evidence="1">Septum formation-related domain-containing protein</fullName>
    </recommendedName>
</protein>
<gene>
    <name evidence="2" type="ORF">GCM10025874_20680</name>
</gene>
<evidence type="ECO:0000313" key="3">
    <source>
        <dbReference type="Proteomes" id="UP001157160"/>
    </source>
</evidence>
<feature type="domain" description="Septum formation-related" evidence="1">
    <location>
        <begin position="22"/>
        <end position="188"/>
    </location>
</feature>
<accession>A0AA37XBW0</accession>
<reference evidence="2 3" key="1">
    <citation type="journal article" date="2014" name="Int. J. Syst. Evol. Microbiol.">
        <title>Complete genome sequence of Corynebacterium casei LMG S-19264T (=DSM 44701T), isolated from a smear-ripened cheese.</title>
        <authorList>
            <consortium name="US DOE Joint Genome Institute (JGI-PGF)"/>
            <person name="Walter F."/>
            <person name="Albersmeier A."/>
            <person name="Kalinowski J."/>
            <person name="Ruckert C."/>
        </authorList>
    </citation>
    <scope>NUCLEOTIDE SEQUENCE [LARGE SCALE GENOMIC DNA]</scope>
    <source>
        <strain evidence="2 3">NBRC 112289</strain>
    </source>
</reference>
<evidence type="ECO:0000313" key="2">
    <source>
        <dbReference type="EMBL" id="GMA28815.1"/>
    </source>
</evidence>
<dbReference type="Proteomes" id="UP001157160">
    <property type="component" value="Unassembled WGS sequence"/>
</dbReference>
<dbReference type="InterPro" id="IPR026004">
    <property type="entry name" value="Septum_form"/>
</dbReference>
<dbReference type="Pfam" id="PF13845">
    <property type="entry name" value="Septum_form"/>
    <property type="match status" value="1"/>
</dbReference>
<evidence type="ECO:0000259" key="1">
    <source>
        <dbReference type="Pfam" id="PF13845"/>
    </source>
</evidence>
<sequence length="235" mass="25478">MAEPTVGECRLIDRPEQFRSLSDGTATVACDREHTAETYLVGELDRESYPVLGEREAIAAEACPPRVVRGYLEAHERQALYGVWTVPWLPSEQQWAAGERWVRCDLVTVRDEATAFDPLVHTASLRGAAADAARADALTRCYAAVGEVADPVLGAPDETVDVRCDESHDYRDVNHWLRQETAPSGGTAVRDCAESVQEWIGLGLRASAGVAGVLREEANGNLTLRCVSVGADDGD</sequence>
<comment type="caution">
    <text evidence="2">The sequence shown here is derived from an EMBL/GenBank/DDBJ whole genome shotgun (WGS) entry which is preliminary data.</text>
</comment>
<dbReference type="AlphaFoldDB" id="A0AA37XBW0"/>
<keyword evidence="3" id="KW-1185">Reference proteome</keyword>
<dbReference type="RefSeq" id="WP_284232348.1">
    <property type="nucleotide sequence ID" value="NZ_BSUL01000001.1"/>
</dbReference>
<dbReference type="EMBL" id="BSUL01000001">
    <property type="protein sequence ID" value="GMA28815.1"/>
    <property type="molecule type" value="Genomic_DNA"/>
</dbReference>
<organism evidence="2 3">
    <name type="scientific">Arenivirga flava</name>
    <dbReference type="NCBI Taxonomy" id="1930060"/>
    <lineage>
        <taxon>Bacteria</taxon>
        <taxon>Bacillati</taxon>
        <taxon>Actinomycetota</taxon>
        <taxon>Actinomycetes</taxon>
        <taxon>Micrococcales</taxon>
        <taxon>Microbacteriaceae</taxon>
        <taxon>Arenivirga</taxon>
    </lineage>
</organism>
<proteinExistence type="predicted"/>
<name>A0AA37XBW0_9MICO</name>